<protein>
    <submittedName>
        <fullName evidence="1">Uncharacterized protein</fullName>
    </submittedName>
</protein>
<proteinExistence type="predicted"/>
<dbReference type="Proteomes" id="UP001151478">
    <property type="component" value="Unassembled WGS sequence"/>
</dbReference>
<organism evidence="1 2">
    <name type="scientific">Polaribacter ponticola</name>
    <dbReference type="NCBI Taxonomy" id="2978475"/>
    <lineage>
        <taxon>Bacteria</taxon>
        <taxon>Pseudomonadati</taxon>
        <taxon>Bacteroidota</taxon>
        <taxon>Flavobacteriia</taxon>
        <taxon>Flavobacteriales</taxon>
        <taxon>Flavobacteriaceae</taxon>
    </lineage>
</organism>
<dbReference type="EMBL" id="JAOSLC020000003">
    <property type="protein sequence ID" value="MDD7915792.1"/>
    <property type="molecule type" value="Genomic_DNA"/>
</dbReference>
<name>A0ABT5SCD0_9FLAO</name>
<keyword evidence="2" id="KW-1185">Reference proteome</keyword>
<sequence>MYKSIINKNYTQEGFILKNFSRFLNPERPSEKEIKIAYKISNSKKNKFSKSKRDSANVVLERSRKPKYLDQVSKTHILIDNIDISLINNKYHINFDQDLSILYIKEAEEENYNPPYEQSSYQKSFVFLNNNPIILNKNGSLFNYLDIYYENYWGFERLGDALPLDYKPSFKK</sequence>
<gene>
    <name evidence="1" type="ORF">N5A56_015800</name>
</gene>
<dbReference type="RefSeq" id="WP_274270546.1">
    <property type="nucleotide sequence ID" value="NZ_JAOSLC020000003.1"/>
</dbReference>
<evidence type="ECO:0000313" key="2">
    <source>
        <dbReference type="Proteomes" id="UP001151478"/>
    </source>
</evidence>
<comment type="caution">
    <text evidence="1">The sequence shown here is derived from an EMBL/GenBank/DDBJ whole genome shotgun (WGS) entry which is preliminary data.</text>
</comment>
<accession>A0ABT5SCD0</accession>
<reference evidence="1" key="1">
    <citation type="submission" date="2023-02" db="EMBL/GenBank/DDBJ databases">
        <title>Polaribacter ponticola sp. nov., isolated from seawater.</title>
        <authorList>
            <person name="Baek J.H."/>
            <person name="Kim J.M."/>
            <person name="Choi D.G."/>
            <person name="Jeon C.O."/>
        </authorList>
    </citation>
    <scope>NUCLEOTIDE SEQUENCE</scope>
    <source>
        <strain evidence="1">MSW5</strain>
    </source>
</reference>
<evidence type="ECO:0000313" key="1">
    <source>
        <dbReference type="EMBL" id="MDD7915792.1"/>
    </source>
</evidence>